<dbReference type="PANTHER" id="PTHR42773">
    <property type="entry name" value="METALLO-BETA-LACTAMASE-RELATED"/>
    <property type="match status" value="1"/>
</dbReference>
<dbReference type="CDD" id="cd07727">
    <property type="entry name" value="YmaE-like_MBL-fold"/>
    <property type="match status" value="1"/>
</dbReference>
<dbReference type="Gene3D" id="3.60.15.10">
    <property type="entry name" value="Ribonuclease Z/Hydroxyacylglutathione hydrolase-like"/>
    <property type="match status" value="1"/>
</dbReference>
<comment type="caution">
    <text evidence="3">The sequence shown here is derived from an EMBL/GenBank/DDBJ whole genome shotgun (WGS) entry which is preliminary data.</text>
</comment>
<dbReference type="AlphaFoldDB" id="W7TNZ9"/>
<dbReference type="Pfam" id="PF00753">
    <property type="entry name" value="Lactamase_B"/>
    <property type="match status" value="1"/>
</dbReference>
<name>W7TNZ9_9STRA</name>
<dbReference type="PANTHER" id="PTHR42773:SF1">
    <property type="entry name" value="METALLO-BETA-LACTAMASE FAMILY PROTEIN"/>
    <property type="match status" value="1"/>
</dbReference>
<feature type="transmembrane region" description="Helical" evidence="1">
    <location>
        <begin position="424"/>
        <end position="443"/>
    </location>
</feature>
<keyword evidence="4" id="KW-1185">Reference proteome</keyword>
<sequence>MRGSLPPSPCPAVVRDVEDIVAMPLVSDTQHFGSVAILDSCTGCTTCRVLAPDIFLEARRTSRDPTIFTEVAGRPLRSMEEAEQVREAVMACPVHAVKWVKRPKALKARPLTEGYPKLLDENVYVGGPPSKKLFGGASYLIVGQGNKRGRNILVDTPDPEEALVDRVRALGGLDYIIFTHIDHVSLHRAWKEAFPNVQRVMHADDFNDDTQDFEIKLQGGKTARTADGGIHDAAPPLVCSLPGWEDELELIHGPGHTPGSIYVLYKEKFLCTGDSLHYSRAVGHLVGFRLQCWESWSRQQTSWRRLLRHSSAFSWVLPGHGEPHRFPTPGEARESLAAAIQWALGFPDGRTPSRRFRLWATTRVTSRRKWLRWLADNLVLPPGSRLAIPCYAGPAGAVLEGGGGPGSGLGAMLQSLCKIDRGTGVALGLTSFVLGVAVGVGWAEGGRRGARLNRG</sequence>
<protein>
    <submittedName>
        <fullName evidence="3">Beta-lactamase domain protein</fullName>
    </submittedName>
</protein>
<proteinExistence type="predicted"/>
<organism evidence="3 4">
    <name type="scientific">Nannochloropsis gaditana</name>
    <dbReference type="NCBI Taxonomy" id="72520"/>
    <lineage>
        <taxon>Eukaryota</taxon>
        <taxon>Sar</taxon>
        <taxon>Stramenopiles</taxon>
        <taxon>Ochrophyta</taxon>
        <taxon>Eustigmatophyceae</taxon>
        <taxon>Eustigmatales</taxon>
        <taxon>Monodopsidaceae</taxon>
        <taxon>Nannochloropsis</taxon>
    </lineage>
</organism>
<dbReference type="SUPFAM" id="SSF56281">
    <property type="entry name" value="Metallo-hydrolase/oxidoreductase"/>
    <property type="match status" value="1"/>
</dbReference>
<evidence type="ECO:0000313" key="4">
    <source>
        <dbReference type="Proteomes" id="UP000019335"/>
    </source>
</evidence>
<dbReference type="OrthoDB" id="17458at2759"/>
<dbReference type="EMBL" id="AZIL01002277">
    <property type="protein sequence ID" value="EWM22126.1"/>
    <property type="molecule type" value="Genomic_DNA"/>
</dbReference>
<gene>
    <name evidence="3" type="ORF">Naga_100060g2</name>
</gene>
<dbReference type="InterPro" id="IPR001279">
    <property type="entry name" value="Metallo-B-lactamas"/>
</dbReference>
<dbReference type="Gene3D" id="3.30.70.20">
    <property type="match status" value="1"/>
</dbReference>
<keyword evidence="1" id="KW-0472">Membrane</keyword>
<keyword evidence="1" id="KW-1133">Transmembrane helix</keyword>
<evidence type="ECO:0000313" key="3">
    <source>
        <dbReference type="EMBL" id="EWM22126.1"/>
    </source>
</evidence>
<evidence type="ECO:0000259" key="2">
    <source>
        <dbReference type="SMART" id="SM00849"/>
    </source>
</evidence>
<dbReference type="Pfam" id="PF13370">
    <property type="entry name" value="Fer4_13"/>
    <property type="match status" value="1"/>
</dbReference>
<accession>W7TNZ9</accession>
<dbReference type="InterPro" id="IPR036866">
    <property type="entry name" value="RibonucZ/Hydroxyglut_hydro"/>
</dbReference>
<reference evidence="3 4" key="1">
    <citation type="journal article" date="2014" name="Mol. Plant">
        <title>Chromosome Scale Genome Assembly and Transcriptome Profiling of Nannochloropsis gaditana in Nitrogen Depletion.</title>
        <authorList>
            <person name="Corteggiani Carpinelli E."/>
            <person name="Telatin A."/>
            <person name="Vitulo N."/>
            <person name="Forcato C."/>
            <person name="D'Angelo M."/>
            <person name="Schiavon R."/>
            <person name="Vezzi A."/>
            <person name="Giacometti G.M."/>
            <person name="Morosinotto T."/>
            <person name="Valle G."/>
        </authorList>
    </citation>
    <scope>NUCLEOTIDE SEQUENCE [LARGE SCALE GENOMIC DNA]</scope>
    <source>
        <strain evidence="3 4">B-31</strain>
    </source>
</reference>
<dbReference type="Proteomes" id="UP000019335">
    <property type="component" value="Unassembled WGS sequence"/>
</dbReference>
<evidence type="ECO:0000256" key="1">
    <source>
        <dbReference type="SAM" id="Phobius"/>
    </source>
</evidence>
<dbReference type="SMART" id="SM00849">
    <property type="entry name" value="Lactamase_B"/>
    <property type="match status" value="1"/>
</dbReference>
<feature type="domain" description="Metallo-beta-lactamase" evidence="2">
    <location>
        <begin position="135"/>
        <end position="320"/>
    </location>
</feature>
<keyword evidence="1" id="KW-0812">Transmembrane</keyword>
<dbReference type="SUPFAM" id="SSF54862">
    <property type="entry name" value="4Fe-4S ferredoxins"/>
    <property type="match status" value="1"/>
</dbReference>